<dbReference type="Pfam" id="PF13742">
    <property type="entry name" value="tRNA_anti_2"/>
    <property type="match status" value="1"/>
</dbReference>
<dbReference type="InterPro" id="IPR020579">
    <property type="entry name" value="Exonuc_VII_lsu_C"/>
</dbReference>
<proteinExistence type="inferred from homology"/>
<dbReference type="PANTHER" id="PTHR30008:SF0">
    <property type="entry name" value="EXODEOXYRIBONUCLEASE 7 LARGE SUBUNIT"/>
    <property type="match status" value="1"/>
</dbReference>
<comment type="similarity">
    <text evidence="5">Belongs to the XseA family.</text>
</comment>
<organism evidence="8 9">
    <name type="scientific">Aeromonas caviae</name>
    <name type="common">Aeromonas punctata</name>
    <dbReference type="NCBI Taxonomy" id="648"/>
    <lineage>
        <taxon>Bacteria</taxon>
        <taxon>Pseudomonadati</taxon>
        <taxon>Pseudomonadota</taxon>
        <taxon>Gammaproteobacteria</taxon>
        <taxon>Aeromonadales</taxon>
        <taxon>Aeromonadaceae</taxon>
        <taxon>Aeromonas</taxon>
    </lineage>
</organism>
<dbReference type="EC" id="3.1.11.6" evidence="5"/>
<dbReference type="GO" id="GO:0003676">
    <property type="term" value="F:nucleic acid binding"/>
    <property type="evidence" value="ECO:0007669"/>
    <property type="project" value="InterPro"/>
</dbReference>
<dbReference type="GO" id="GO:0005737">
    <property type="term" value="C:cytoplasm"/>
    <property type="evidence" value="ECO:0007669"/>
    <property type="project" value="UniProtKB-SubCell"/>
</dbReference>
<dbReference type="RefSeq" id="WP_128341344.1">
    <property type="nucleotide sequence ID" value="NZ_CAWOMG010000111.1"/>
</dbReference>
<keyword evidence="1" id="KW-0963">Cytoplasm</keyword>
<feature type="domain" description="OB-fold nucleic acid binding" evidence="7">
    <location>
        <begin position="23"/>
        <end position="125"/>
    </location>
</feature>
<protein>
    <recommendedName>
        <fullName evidence="5">Exodeoxyribonuclease 7 large subunit</fullName>
        <ecNumber evidence="5">3.1.11.6</ecNumber>
    </recommendedName>
</protein>
<dbReference type="Proteomes" id="UP001218423">
    <property type="component" value="Plasmid pAC1520"/>
</dbReference>
<accession>A0AAJ5ZBC1</accession>
<evidence type="ECO:0000259" key="6">
    <source>
        <dbReference type="Pfam" id="PF02601"/>
    </source>
</evidence>
<dbReference type="GO" id="GO:0008855">
    <property type="term" value="F:exodeoxyribonuclease VII activity"/>
    <property type="evidence" value="ECO:0007669"/>
    <property type="project" value="UniProtKB-UniRule"/>
</dbReference>
<comment type="subcellular location">
    <subcellularLocation>
        <location evidence="5">Cytoplasm</location>
    </subcellularLocation>
</comment>
<evidence type="ECO:0000256" key="5">
    <source>
        <dbReference type="RuleBase" id="RU004355"/>
    </source>
</evidence>
<keyword evidence="4 5" id="KW-0269">Exonuclease</keyword>
<evidence type="ECO:0000259" key="7">
    <source>
        <dbReference type="Pfam" id="PF13742"/>
    </source>
</evidence>
<dbReference type="InterPro" id="IPR003753">
    <property type="entry name" value="Exonuc_VII_L"/>
</dbReference>
<evidence type="ECO:0000256" key="1">
    <source>
        <dbReference type="ARBA" id="ARBA00022490"/>
    </source>
</evidence>
<dbReference type="GO" id="GO:0009318">
    <property type="term" value="C:exodeoxyribonuclease VII complex"/>
    <property type="evidence" value="ECO:0007669"/>
    <property type="project" value="UniProtKB-UniRule"/>
</dbReference>
<dbReference type="EMBL" id="CP120943">
    <property type="protein sequence ID" value="WFG00181.1"/>
    <property type="molecule type" value="Genomic_DNA"/>
</dbReference>
<keyword evidence="3 5" id="KW-0378">Hydrolase</keyword>
<dbReference type="PANTHER" id="PTHR30008">
    <property type="entry name" value="EXODEOXYRIBONUCLEASE 7 LARGE SUBUNIT"/>
    <property type="match status" value="1"/>
</dbReference>
<reference evidence="8" key="1">
    <citation type="submission" date="2023-03" db="EMBL/GenBank/DDBJ databases">
        <title>Aeromonas caviae strain AC1520.</title>
        <authorList>
            <person name="Xie T."/>
            <person name="Zhang Q."/>
            <person name="Deng J."/>
            <person name="Li X."/>
        </authorList>
    </citation>
    <scope>NUCLEOTIDE SEQUENCE</scope>
    <source>
        <strain evidence="8">AC1520</strain>
        <plasmid evidence="8">pAC1520</plasmid>
    </source>
</reference>
<comment type="catalytic activity">
    <reaction evidence="5">
        <text>Exonucleolytic cleavage in either 5'- to 3'- or 3'- to 5'-direction to yield nucleoside 5'-phosphates.</text>
        <dbReference type="EC" id="3.1.11.6"/>
    </reaction>
</comment>
<gene>
    <name evidence="8" type="primary">xseA</name>
    <name evidence="8" type="ORF">P5S46_22050</name>
</gene>
<evidence type="ECO:0000256" key="2">
    <source>
        <dbReference type="ARBA" id="ARBA00022722"/>
    </source>
</evidence>
<dbReference type="NCBIfam" id="TIGR00237">
    <property type="entry name" value="xseA"/>
    <property type="match status" value="1"/>
</dbReference>
<evidence type="ECO:0000256" key="3">
    <source>
        <dbReference type="ARBA" id="ARBA00022801"/>
    </source>
</evidence>
<dbReference type="GO" id="GO:0006308">
    <property type="term" value="P:DNA catabolic process"/>
    <property type="evidence" value="ECO:0007669"/>
    <property type="project" value="UniProtKB-UniRule"/>
</dbReference>
<evidence type="ECO:0000313" key="9">
    <source>
        <dbReference type="Proteomes" id="UP001218423"/>
    </source>
</evidence>
<dbReference type="Pfam" id="PF02601">
    <property type="entry name" value="Exonuc_VII_L"/>
    <property type="match status" value="1"/>
</dbReference>
<evidence type="ECO:0000256" key="4">
    <source>
        <dbReference type="ARBA" id="ARBA00022839"/>
    </source>
</evidence>
<sequence>MTSAAVQTTGSNAPEAESLVHYLERVRRAIESQVPMAWVRFEIASFSGNPDPNAGGHLYLELIEKDTTGASVAKARAALWGGKREILQRFQRETGLKLSAGMALLGKISCNFKPNYGLTLTLEDLDPAFTLGEAERRLRELRQRLHAEGLAELNRTLPLPSDFSHVAVIAPQNAAGLGDFNTIATGLSRHGLCQFHHFHAVFQGDNLYSSMRAAFLAAFEIHKQLMATGRRLDALVIIRGGGDTNGLNELNRYDVARLACRFPVPVLVGIGHERDNTILDEVACIRCATPSMAAAHIQEAIVTMAQGAGQMHTLAMQRSAQLSHMAWQSLSNMQLNIGNLMSELLFSAQRALTGSQYQFSAAASSVCDKQRQQLEHDLKHIEQQSAAIANQSQLMLQRTQLQLLQDAGIVLKQGRNWHRQGAQELLINNPLAILARGYAFVQNDRGELITRTVQVQSGDEVTILVEDGTIHAKIMSQESQDEQ</sequence>
<dbReference type="InterPro" id="IPR025824">
    <property type="entry name" value="OB-fold_nuc-bd_dom"/>
</dbReference>
<feature type="domain" description="Exonuclease VII large subunit C-terminal" evidence="6">
    <location>
        <begin position="152"/>
        <end position="473"/>
    </location>
</feature>
<evidence type="ECO:0000313" key="8">
    <source>
        <dbReference type="EMBL" id="WFG00181.1"/>
    </source>
</evidence>
<geneLocation type="plasmid" evidence="8 9">
    <name>pAC1520</name>
</geneLocation>
<name>A0AAJ5ZBC1_AERCA</name>
<keyword evidence="2 5" id="KW-0540">Nuclease</keyword>
<keyword evidence="8" id="KW-0614">Plasmid</keyword>
<dbReference type="AlphaFoldDB" id="A0AAJ5ZBC1"/>